<dbReference type="PANTHER" id="PTHR38590:SF1">
    <property type="entry name" value="BLL0828 PROTEIN"/>
    <property type="match status" value="1"/>
</dbReference>
<organism evidence="2 3">
    <name type="scientific">Asticcacaulis endophyticus</name>
    <dbReference type="NCBI Taxonomy" id="1395890"/>
    <lineage>
        <taxon>Bacteria</taxon>
        <taxon>Pseudomonadati</taxon>
        <taxon>Pseudomonadota</taxon>
        <taxon>Alphaproteobacteria</taxon>
        <taxon>Caulobacterales</taxon>
        <taxon>Caulobacteraceae</taxon>
        <taxon>Asticcacaulis</taxon>
    </lineage>
</organism>
<evidence type="ECO:0000313" key="2">
    <source>
        <dbReference type="EMBL" id="GGZ35177.1"/>
    </source>
</evidence>
<dbReference type="InterPro" id="IPR011335">
    <property type="entry name" value="Restrct_endonuc-II-like"/>
</dbReference>
<dbReference type="Pfam" id="PF04480">
    <property type="entry name" value="DUF559"/>
    <property type="match status" value="1"/>
</dbReference>
<evidence type="ECO:0000313" key="3">
    <source>
        <dbReference type="Proteomes" id="UP000662572"/>
    </source>
</evidence>
<accession>A0A918Q7M3</accession>
<reference evidence="2" key="1">
    <citation type="journal article" date="2014" name="Int. J. Syst. Evol. Microbiol.">
        <title>Complete genome sequence of Corynebacterium casei LMG S-19264T (=DSM 44701T), isolated from a smear-ripened cheese.</title>
        <authorList>
            <consortium name="US DOE Joint Genome Institute (JGI-PGF)"/>
            <person name="Walter F."/>
            <person name="Albersmeier A."/>
            <person name="Kalinowski J."/>
            <person name="Ruckert C."/>
        </authorList>
    </citation>
    <scope>NUCLEOTIDE SEQUENCE</scope>
    <source>
        <strain evidence="2">KCTC 32296</strain>
    </source>
</reference>
<dbReference type="EMBL" id="BMZB01000002">
    <property type="protein sequence ID" value="GGZ35177.1"/>
    <property type="molecule type" value="Genomic_DNA"/>
</dbReference>
<gene>
    <name evidence="2" type="ORF">GCM10011273_22110</name>
</gene>
<dbReference type="InterPro" id="IPR007569">
    <property type="entry name" value="DUF559"/>
</dbReference>
<feature type="domain" description="DUF559" evidence="1">
    <location>
        <begin position="2"/>
        <end position="75"/>
    </location>
</feature>
<dbReference type="PANTHER" id="PTHR38590">
    <property type="entry name" value="BLL0828 PROTEIN"/>
    <property type="match status" value="1"/>
</dbReference>
<sequence length="84" mass="9687">MFRLQHPIGPYVLDFYCAAAQLDIEVDGVHHTLDEHKIRDAHRDQWLADKGIHTYRIPAVQIMGDADEVADGIYRLALERISKF</sequence>
<comment type="caution">
    <text evidence="2">The sequence shown here is derived from an EMBL/GenBank/DDBJ whole genome shotgun (WGS) entry which is preliminary data.</text>
</comment>
<dbReference type="Proteomes" id="UP000662572">
    <property type="component" value="Unassembled WGS sequence"/>
</dbReference>
<protein>
    <recommendedName>
        <fullName evidence="1">DUF559 domain-containing protein</fullName>
    </recommendedName>
</protein>
<keyword evidence="3" id="KW-1185">Reference proteome</keyword>
<dbReference type="InterPro" id="IPR047216">
    <property type="entry name" value="Endonuclease_DUF559_bact"/>
</dbReference>
<dbReference type="Gene3D" id="3.40.960.10">
    <property type="entry name" value="VSR Endonuclease"/>
    <property type="match status" value="1"/>
</dbReference>
<dbReference type="AlphaFoldDB" id="A0A918Q7M3"/>
<dbReference type="RefSeq" id="WP_229807704.1">
    <property type="nucleotide sequence ID" value="NZ_BMZB01000002.1"/>
</dbReference>
<dbReference type="SUPFAM" id="SSF52980">
    <property type="entry name" value="Restriction endonuclease-like"/>
    <property type="match status" value="1"/>
</dbReference>
<reference evidence="2" key="2">
    <citation type="submission" date="2020-09" db="EMBL/GenBank/DDBJ databases">
        <authorList>
            <person name="Sun Q."/>
            <person name="Kim S."/>
        </authorList>
    </citation>
    <scope>NUCLEOTIDE SEQUENCE</scope>
    <source>
        <strain evidence="2">KCTC 32296</strain>
    </source>
</reference>
<proteinExistence type="predicted"/>
<evidence type="ECO:0000259" key="1">
    <source>
        <dbReference type="Pfam" id="PF04480"/>
    </source>
</evidence>
<name>A0A918Q7M3_9CAUL</name>